<dbReference type="EMBL" id="JBHSPH010000001">
    <property type="protein sequence ID" value="MFC5861142.1"/>
    <property type="molecule type" value="Genomic_DNA"/>
</dbReference>
<dbReference type="GO" id="GO:0004526">
    <property type="term" value="F:ribonuclease P activity"/>
    <property type="evidence" value="ECO:0007669"/>
    <property type="project" value="UniProtKB-EC"/>
</dbReference>
<evidence type="ECO:0000256" key="8">
    <source>
        <dbReference type="NCBIfam" id="TIGR00188"/>
    </source>
</evidence>
<dbReference type="NCBIfam" id="TIGR00188">
    <property type="entry name" value="rnpA"/>
    <property type="match status" value="1"/>
</dbReference>
<comment type="similarity">
    <text evidence="7">Belongs to the RnpA family.</text>
</comment>
<keyword evidence="4 7" id="KW-0255">Endonuclease</keyword>
<keyword evidence="6 7" id="KW-0694">RNA-binding</keyword>
<dbReference type="InterPro" id="IPR014721">
    <property type="entry name" value="Ribsml_uS5_D2-typ_fold_subgr"/>
</dbReference>
<comment type="caution">
    <text evidence="10">The sequence shown here is derived from an EMBL/GenBank/DDBJ whole genome shotgun (WGS) entry which is preliminary data.</text>
</comment>
<organism evidence="10 11">
    <name type="scientific">Acidicapsa dinghuensis</name>
    <dbReference type="NCBI Taxonomy" id="2218256"/>
    <lineage>
        <taxon>Bacteria</taxon>
        <taxon>Pseudomonadati</taxon>
        <taxon>Acidobacteriota</taxon>
        <taxon>Terriglobia</taxon>
        <taxon>Terriglobales</taxon>
        <taxon>Acidobacteriaceae</taxon>
        <taxon>Acidicapsa</taxon>
    </lineage>
</organism>
<comment type="subunit">
    <text evidence="7">Consists of a catalytic RNA component (M1 or rnpB) and a protein subunit.</text>
</comment>
<evidence type="ECO:0000313" key="11">
    <source>
        <dbReference type="Proteomes" id="UP001596091"/>
    </source>
</evidence>
<dbReference type="Gene3D" id="3.30.230.10">
    <property type="match status" value="1"/>
</dbReference>
<dbReference type="InterPro" id="IPR000100">
    <property type="entry name" value="RNase_P"/>
</dbReference>
<dbReference type="PANTHER" id="PTHR33992:SF1">
    <property type="entry name" value="RIBONUCLEASE P PROTEIN COMPONENT"/>
    <property type="match status" value="1"/>
</dbReference>
<evidence type="ECO:0000256" key="5">
    <source>
        <dbReference type="ARBA" id="ARBA00022801"/>
    </source>
</evidence>
<evidence type="ECO:0000256" key="4">
    <source>
        <dbReference type="ARBA" id="ARBA00022759"/>
    </source>
</evidence>
<dbReference type="SUPFAM" id="SSF54211">
    <property type="entry name" value="Ribosomal protein S5 domain 2-like"/>
    <property type="match status" value="1"/>
</dbReference>
<gene>
    <name evidence="7 10" type="primary">rnpA</name>
    <name evidence="10" type="ORF">ACFPT7_02430</name>
</gene>
<comment type="function">
    <text evidence="1 7">RNaseP catalyzes the removal of the 5'-leader sequence from pre-tRNA to produce the mature 5'-terminus. It can also cleave other RNA substrates such as 4.5S RNA. The protein component plays an auxiliary but essential role in vivo by binding to the 5'-leader sequence and broadening the substrate specificity of the ribozyme.</text>
</comment>
<dbReference type="PROSITE" id="PS00648">
    <property type="entry name" value="RIBONUCLEASE_P"/>
    <property type="match status" value="1"/>
</dbReference>
<comment type="catalytic activity">
    <reaction evidence="7">
        <text>Endonucleolytic cleavage of RNA, removing 5'-extranucleotides from tRNA precursor.</text>
        <dbReference type="EC" id="3.1.26.5"/>
    </reaction>
</comment>
<evidence type="ECO:0000313" key="10">
    <source>
        <dbReference type="EMBL" id="MFC5861142.1"/>
    </source>
</evidence>
<dbReference type="RefSeq" id="WP_263334335.1">
    <property type="nucleotide sequence ID" value="NZ_JAGSYH010000002.1"/>
</dbReference>
<name>A0ABW1E9Y7_9BACT</name>
<feature type="region of interest" description="Disordered" evidence="9">
    <location>
        <begin position="1"/>
        <end position="23"/>
    </location>
</feature>
<keyword evidence="11" id="KW-1185">Reference proteome</keyword>
<protein>
    <recommendedName>
        <fullName evidence="7 8">Ribonuclease P protein component</fullName>
        <shortName evidence="7">RNase P protein</shortName>
        <shortName evidence="7">RNaseP protein</shortName>
        <ecNumber evidence="7 8">3.1.26.5</ecNumber>
    </recommendedName>
    <alternativeName>
        <fullName evidence="7">Protein C5</fullName>
    </alternativeName>
</protein>
<dbReference type="InterPro" id="IPR020539">
    <property type="entry name" value="RNase_P_CS"/>
</dbReference>
<dbReference type="Pfam" id="PF00825">
    <property type="entry name" value="Ribonuclease_P"/>
    <property type="match status" value="1"/>
</dbReference>
<keyword evidence="3 7" id="KW-0540">Nuclease</keyword>
<sequence>MNALPTSPHSRIPASSDGAQAKARDLRLRKHADYQRVYKSARKQFSSSMSWFMARQADASSELAAANTIQISGAIRASAAGPRVGLTVGKVLGKAHDRNRIKRRMREAVRRHIAELPVGVDLVLHPKHSVLTMEFAKLDAEVLRIFRQAATQFATQTTGQMKTQAHA</sequence>
<evidence type="ECO:0000256" key="3">
    <source>
        <dbReference type="ARBA" id="ARBA00022722"/>
    </source>
</evidence>
<dbReference type="HAMAP" id="MF_00227">
    <property type="entry name" value="RNase_P"/>
    <property type="match status" value="1"/>
</dbReference>
<accession>A0ABW1E9Y7</accession>
<evidence type="ECO:0000256" key="2">
    <source>
        <dbReference type="ARBA" id="ARBA00022694"/>
    </source>
</evidence>
<keyword evidence="5 7" id="KW-0378">Hydrolase</keyword>
<proteinExistence type="inferred from homology"/>
<evidence type="ECO:0000256" key="1">
    <source>
        <dbReference type="ARBA" id="ARBA00002663"/>
    </source>
</evidence>
<evidence type="ECO:0000256" key="6">
    <source>
        <dbReference type="ARBA" id="ARBA00022884"/>
    </source>
</evidence>
<reference evidence="11" key="1">
    <citation type="journal article" date="2019" name="Int. J. Syst. Evol. Microbiol.">
        <title>The Global Catalogue of Microorganisms (GCM) 10K type strain sequencing project: providing services to taxonomists for standard genome sequencing and annotation.</title>
        <authorList>
            <consortium name="The Broad Institute Genomics Platform"/>
            <consortium name="The Broad Institute Genome Sequencing Center for Infectious Disease"/>
            <person name="Wu L."/>
            <person name="Ma J."/>
        </authorList>
    </citation>
    <scope>NUCLEOTIDE SEQUENCE [LARGE SCALE GENOMIC DNA]</scope>
    <source>
        <strain evidence="11">JCM 4087</strain>
    </source>
</reference>
<dbReference type="EC" id="3.1.26.5" evidence="7 8"/>
<dbReference type="InterPro" id="IPR020568">
    <property type="entry name" value="Ribosomal_Su5_D2-typ_SF"/>
</dbReference>
<dbReference type="PANTHER" id="PTHR33992">
    <property type="entry name" value="RIBONUCLEASE P PROTEIN COMPONENT"/>
    <property type="match status" value="1"/>
</dbReference>
<keyword evidence="2 7" id="KW-0819">tRNA processing</keyword>
<evidence type="ECO:0000256" key="9">
    <source>
        <dbReference type="SAM" id="MobiDB-lite"/>
    </source>
</evidence>
<dbReference type="Proteomes" id="UP001596091">
    <property type="component" value="Unassembled WGS sequence"/>
</dbReference>
<evidence type="ECO:0000256" key="7">
    <source>
        <dbReference type="HAMAP-Rule" id="MF_00227"/>
    </source>
</evidence>